<accession>A0A5B8I9A4</accession>
<keyword evidence="3" id="KW-0808">Transferase</keyword>
<geneLocation type="plasmid" evidence="3 4">
    <name>unnamed1</name>
</geneLocation>
<feature type="domain" description="Glycosyltransferase 2-like" evidence="2">
    <location>
        <begin position="394"/>
        <end position="563"/>
    </location>
</feature>
<dbReference type="EMBL" id="CP042262">
    <property type="protein sequence ID" value="QDY70409.1"/>
    <property type="molecule type" value="Genomic_DNA"/>
</dbReference>
<dbReference type="GO" id="GO:0016758">
    <property type="term" value="F:hexosyltransferase activity"/>
    <property type="evidence" value="ECO:0007669"/>
    <property type="project" value="UniProtKB-ARBA"/>
</dbReference>
<dbReference type="InterPro" id="IPR007833">
    <property type="entry name" value="Capsule_polysaccharide_synth"/>
</dbReference>
<evidence type="ECO:0000256" key="1">
    <source>
        <dbReference type="SAM" id="MobiDB-lite"/>
    </source>
</evidence>
<dbReference type="InterPro" id="IPR001173">
    <property type="entry name" value="Glyco_trans_2-like"/>
</dbReference>
<dbReference type="Gene3D" id="3.40.50.300">
    <property type="entry name" value="P-loop containing nucleotide triphosphate hydrolases"/>
    <property type="match status" value="1"/>
</dbReference>
<evidence type="ECO:0000313" key="4">
    <source>
        <dbReference type="Proteomes" id="UP000318483"/>
    </source>
</evidence>
<dbReference type="KEGG" id="lit:FPZ52_11845"/>
<protein>
    <submittedName>
        <fullName evidence="3">Glycosyltransferase</fullName>
    </submittedName>
</protein>
<dbReference type="RefSeq" id="WP_146365827.1">
    <property type="nucleotide sequence ID" value="NZ_CP042262.1"/>
</dbReference>
<dbReference type="Pfam" id="PF00535">
    <property type="entry name" value="Glycos_transf_2"/>
    <property type="match status" value="1"/>
</dbReference>
<dbReference type="InterPro" id="IPR029044">
    <property type="entry name" value="Nucleotide-diphossugar_trans"/>
</dbReference>
<dbReference type="SUPFAM" id="SSF53448">
    <property type="entry name" value="Nucleotide-diphospho-sugar transferases"/>
    <property type="match status" value="1"/>
</dbReference>
<reference evidence="3 4" key="1">
    <citation type="submission" date="2019-07" db="EMBL/GenBank/DDBJ databases">
        <title>Litoreibacter alkalisoli sp. nov., isolated from saline-alkaline soil.</title>
        <authorList>
            <person name="Wang S."/>
            <person name="Xu L."/>
            <person name="Xing Y.-T."/>
            <person name="Sun J.-Q."/>
        </authorList>
    </citation>
    <scope>NUCLEOTIDE SEQUENCE [LARGE SCALE GENOMIC DNA]</scope>
    <source>
        <strain evidence="3 4">LN3S51</strain>
        <plasmid evidence="3 4">unnamed1</plasmid>
    </source>
</reference>
<evidence type="ECO:0000313" key="3">
    <source>
        <dbReference type="EMBL" id="QDY70409.1"/>
    </source>
</evidence>
<proteinExistence type="predicted"/>
<dbReference type="SUPFAM" id="SSF52540">
    <property type="entry name" value="P-loop containing nucleoside triphosphate hydrolases"/>
    <property type="match status" value="1"/>
</dbReference>
<name>A0A5B8I9A4_9RHOB</name>
<keyword evidence="4" id="KW-1185">Reference proteome</keyword>
<dbReference type="Proteomes" id="UP000318483">
    <property type="component" value="Plasmid unnamed1"/>
</dbReference>
<dbReference type="CDD" id="cd00761">
    <property type="entry name" value="Glyco_tranf_GTA_type"/>
    <property type="match status" value="1"/>
</dbReference>
<dbReference type="Pfam" id="PF05159">
    <property type="entry name" value="Capsule_synth"/>
    <property type="match status" value="1"/>
</dbReference>
<dbReference type="PANTHER" id="PTHR22916">
    <property type="entry name" value="GLYCOSYLTRANSFERASE"/>
    <property type="match status" value="1"/>
</dbReference>
<dbReference type="InterPro" id="IPR027417">
    <property type="entry name" value="P-loop_NTPase"/>
</dbReference>
<dbReference type="CDD" id="cd16440">
    <property type="entry name" value="beta_Kdo_transferase_KpsC_1"/>
    <property type="match status" value="1"/>
</dbReference>
<evidence type="ECO:0000259" key="2">
    <source>
        <dbReference type="Pfam" id="PF00535"/>
    </source>
</evidence>
<keyword evidence="3" id="KW-0614">Plasmid</keyword>
<dbReference type="OrthoDB" id="543755at2"/>
<feature type="compositionally biased region" description="Basic residues" evidence="1">
    <location>
        <begin position="1120"/>
        <end position="1133"/>
    </location>
</feature>
<dbReference type="Gene3D" id="3.90.550.10">
    <property type="entry name" value="Spore Coat Polysaccharide Biosynthesis Protein SpsA, Chain A"/>
    <property type="match status" value="1"/>
</dbReference>
<dbReference type="GO" id="GO:0000271">
    <property type="term" value="P:polysaccharide biosynthetic process"/>
    <property type="evidence" value="ECO:0007669"/>
    <property type="project" value="InterPro"/>
</dbReference>
<sequence>MDKNNQTAFFRFAEFLSMQGAANAAPDRDIREYVLSKRQEEVGFGYVSDTLENGFGANLPSLFPRNRSFDQKGFGECDWFLLSGTVYREATNSHRGAVEALQIMPEDREILFFESSFLATSHSWSHSFREGDPKYACLGYVYDDISHYFMADHPNRLIRKLNGEDEPTERERARADQAMQRIVSQRISKYNAQPMTPPVPASDYARRVLVCDQAYADASTVYGKMGDADFEKMLYAAIRENPDAEIWVKSHPDTAWEKGKRAGYYSHLESFGRVRILRDPVNPYSVFDLVDTVYVGTSQMGFEALMAGKKVVTFGAPFYGGWGLTDDRQEIPHRHRQRDLASIFHYFYVWYSIYMVPGKPAPSQIEDVLDYIETHRPYALPPTEDELAAPPRVSVILPVYGVEKYIEECIASIQRQTLREIEIIPVNDASPDGSQEIIDRLAAEDPRIRPILLATNAGQGFARNRGLEAARGEYIWFIDSDDWLVDPEFLENVVRAADKNDADMTRAKKAGEAIFDENDQLIRIEEDRTEKNFNEYVASTTFVDDLTILHSRHFCLWLYRRDFLLREGVKFITSQWEERGFLLNALLKSGTITLTNELSFMYRIRQSSTARREKNIGDVENFLKNFESIVQLLADHGADTRQGALRQHLAFQVSQFTHFLFFGFWYKTLCDKVPDRVPYLDRLSRALDTVDFQLSELTDAPGQVQKAKFGTGVYKLIIAALRARRYDWVDIAAGGKRVPQGKLYTELLEEPQDDIAREFQSALNTYARNTHVAPARVAKAPASKPRIILHLGATKTGSTALQHLMEDNRPALLRQGIWYPEVGLFWQQSRPHKQAGHADFARAAVRDEADLHNYIETGLALLGKQIHTIVLSSEAFFLNPHSEKLARYFSDYPCEMVVYLRRQDNWANSQYAEFVAGGAVGRVNAPFEDWLQEPKTRDWLDYDDLLSRWETVLDRDRIHVRRYGKSEDKDWDILTDFADTVNLPQLHALPRPQGAKANSARLSTAHVEMIRQFNTMPFHSRDAYFSFIEEVTQALQGWRRKRELAMPGPWFVTPELSERIMDAGEAGNQRIARDYFDGAPLFGATPRNEAESVLHAEELAVAGAAYARHTPPRPAAPPPPKRKAAPPPPKRKAAPRIVDYGVLGWRLHVLAPIIGWYYAGRGWKKARARLLTEPAEYARKNWAGRHAGLAGFLYPQPTRTEPRKPRRRQRLLEPLAYARGGQAAVSRLRADPVLFMRTLDRPASRAIGRVLFPVGELRNVDSTTKSR</sequence>
<organism evidence="3 4">
    <name type="scientific">Qingshengfaniella alkalisoli</name>
    <dbReference type="NCBI Taxonomy" id="2599296"/>
    <lineage>
        <taxon>Bacteria</taxon>
        <taxon>Pseudomonadati</taxon>
        <taxon>Pseudomonadota</taxon>
        <taxon>Alphaproteobacteria</taxon>
        <taxon>Rhodobacterales</taxon>
        <taxon>Paracoccaceae</taxon>
        <taxon>Qingshengfaniella</taxon>
    </lineage>
</organism>
<feature type="region of interest" description="Disordered" evidence="1">
    <location>
        <begin position="1108"/>
        <end position="1133"/>
    </location>
</feature>
<dbReference type="AlphaFoldDB" id="A0A5B8I9A4"/>
<gene>
    <name evidence="3" type="ORF">FPZ52_11845</name>
</gene>
<dbReference type="GO" id="GO:0015774">
    <property type="term" value="P:polysaccharide transport"/>
    <property type="evidence" value="ECO:0007669"/>
    <property type="project" value="InterPro"/>
</dbReference>